<reference evidence="5" key="1">
    <citation type="journal article" date="2019" name="Int. J. Syst. Evol. Microbiol.">
        <title>The Global Catalogue of Microorganisms (GCM) 10K type strain sequencing project: providing services to taxonomists for standard genome sequencing and annotation.</title>
        <authorList>
            <consortium name="The Broad Institute Genomics Platform"/>
            <consortium name="The Broad Institute Genome Sequencing Center for Infectious Disease"/>
            <person name="Wu L."/>
            <person name="Ma J."/>
        </authorList>
    </citation>
    <scope>NUCLEOTIDE SEQUENCE [LARGE SCALE GENOMIC DNA]</scope>
    <source>
        <strain evidence="5">JCM 18326</strain>
    </source>
</reference>
<evidence type="ECO:0000313" key="5">
    <source>
        <dbReference type="Proteomes" id="UP001500298"/>
    </source>
</evidence>
<dbReference type="InterPro" id="IPR003790">
    <property type="entry name" value="GHL10"/>
</dbReference>
<keyword evidence="1 2" id="KW-0732">Signal</keyword>
<dbReference type="SUPFAM" id="SSF51445">
    <property type="entry name" value="(Trans)glycosidases"/>
    <property type="match status" value="1"/>
</dbReference>
<dbReference type="PROSITE" id="PS51257">
    <property type="entry name" value="PROKAR_LIPOPROTEIN"/>
    <property type="match status" value="1"/>
</dbReference>
<gene>
    <name evidence="4" type="ORF">GCM10023331_09690</name>
</gene>
<dbReference type="PANTHER" id="PTHR43405">
    <property type="entry name" value="GLYCOSYL HYDROLASE DIGH"/>
    <property type="match status" value="1"/>
</dbReference>
<dbReference type="Pfam" id="PF02638">
    <property type="entry name" value="GHL10"/>
    <property type="match status" value="1"/>
</dbReference>
<dbReference type="PANTHER" id="PTHR43405:SF1">
    <property type="entry name" value="GLYCOSYL HYDROLASE DIGH"/>
    <property type="match status" value="1"/>
</dbReference>
<dbReference type="EMBL" id="BAABJX010000017">
    <property type="protein sequence ID" value="GAA4826994.1"/>
    <property type="molecule type" value="Genomic_DNA"/>
</dbReference>
<evidence type="ECO:0000256" key="1">
    <source>
        <dbReference type="ARBA" id="ARBA00022729"/>
    </source>
</evidence>
<feature type="chain" id="PRO_5046966089" evidence="2">
    <location>
        <begin position="23"/>
        <end position="385"/>
    </location>
</feature>
<dbReference type="Gene3D" id="3.20.20.80">
    <property type="entry name" value="Glycosidases"/>
    <property type="match status" value="1"/>
</dbReference>
<protein>
    <submittedName>
        <fullName evidence="4">Family 10 glycosylhydrolase</fullName>
    </submittedName>
</protein>
<evidence type="ECO:0000259" key="3">
    <source>
        <dbReference type="Pfam" id="PF02638"/>
    </source>
</evidence>
<sequence length="385" mass="44574">MKHTIFLSLFFALLLSSCNVKESQPSSASHKENIPKKEPLRGVWVTNVDSKVLYSKEKIEEAVALCEELGINTIFMVTWNKAQTMYRSQVMKDFTGVEIDPELDPENTGRDPLQEMIEAAHQRGIKVYAWFEFGFSSSYNANGGILLEKKPHWASLNNEGKLVKKNGFEWMNALDPEVQDFMTSLVLEVVNKYEVDGIQGDDRLPAMPSQGGYNPGVIEAYKKEHFGQEPPQYYKDFEWVNWRAERLNNFMASLYQKVKKADPNCVVSMAPSVYPWSKEEYLQDWPTWLNHGYVDLLIPQVYRYDIDFYQQTLEACASYPIQAKKDKLYPGMLIKAGSKMPTEAFFEQMLQANRAAGFEGEVYFFYEGLHRYKEIIKKYYSEKNI</sequence>
<evidence type="ECO:0000313" key="4">
    <source>
        <dbReference type="EMBL" id="GAA4826994.1"/>
    </source>
</evidence>
<dbReference type="InterPro" id="IPR017853">
    <property type="entry name" value="GH"/>
</dbReference>
<organism evidence="4 5">
    <name type="scientific">Algivirga pacifica</name>
    <dbReference type="NCBI Taxonomy" id="1162670"/>
    <lineage>
        <taxon>Bacteria</taxon>
        <taxon>Pseudomonadati</taxon>
        <taxon>Bacteroidota</taxon>
        <taxon>Cytophagia</taxon>
        <taxon>Cytophagales</taxon>
        <taxon>Flammeovirgaceae</taxon>
        <taxon>Algivirga</taxon>
    </lineage>
</organism>
<accession>A0ABP9D3G1</accession>
<feature type="signal peptide" evidence="2">
    <location>
        <begin position="1"/>
        <end position="22"/>
    </location>
</feature>
<keyword evidence="5" id="KW-1185">Reference proteome</keyword>
<name>A0ABP9D3G1_9BACT</name>
<comment type="caution">
    <text evidence="4">The sequence shown here is derived from an EMBL/GenBank/DDBJ whole genome shotgun (WGS) entry which is preliminary data.</text>
</comment>
<proteinExistence type="predicted"/>
<feature type="domain" description="Glycosyl hydrolase-like 10" evidence="3">
    <location>
        <begin position="40"/>
        <end position="318"/>
    </location>
</feature>
<dbReference type="Proteomes" id="UP001500298">
    <property type="component" value="Unassembled WGS sequence"/>
</dbReference>
<evidence type="ECO:0000256" key="2">
    <source>
        <dbReference type="SAM" id="SignalP"/>
    </source>
</evidence>
<dbReference type="InterPro" id="IPR052177">
    <property type="entry name" value="Divisome_Glycosyl_Hydrolase"/>
</dbReference>
<dbReference type="RefSeq" id="WP_345369671.1">
    <property type="nucleotide sequence ID" value="NZ_BAABJX010000017.1"/>
</dbReference>